<keyword evidence="2" id="KW-1185">Reference proteome</keyword>
<dbReference type="RefSeq" id="WP_207544535.1">
    <property type="nucleotide sequence ID" value="NZ_FOZG01000001.1"/>
</dbReference>
<dbReference type="STRING" id="1166337.SAMN05192580_1384"/>
<organism evidence="1 2">
    <name type="scientific">Sphingomonas jatrophae</name>
    <dbReference type="NCBI Taxonomy" id="1166337"/>
    <lineage>
        <taxon>Bacteria</taxon>
        <taxon>Pseudomonadati</taxon>
        <taxon>Pseudomonadota</taxon>
        <taxon>Alphaproteobacteria</taxon>
        <taxon>Sphingomonadales</taxon>
        <taxon>Sphingomonadaceae</taxon>
        <taxon>Sphingomonas</taxon>
    </lineage>
</organism>
<gene>
    <name evidence="1" type="ORF">SAMN05192580_1384</name>
</gene>
<name>A0A1I6K6R1_9SPHN</name>
<proteinExistence type="predicted"/>
<protein>
    <submittedName>
        <fullName evidence="1">Uncharacterized protein</fullName>
    </submittedName>
</protein>
<sequence>MSLDLNTRCAEIADKVVPEYRSGQRTYPCHGHTAKRWDAAYEGARSALPPAGGAQLREAAKLAVADAAYHLRKYRPHVLEALEAALSVPEPGGVEADGQDRKFAFRNGQFVNRISGEPIPPDEPIIIFRARDHHALPVLLAYLSMVRDPHHQQAVHDRIAEFEAFAREHPERMKEPGITHHIALNQPPATPADQTEISIATRLFVEAMEPSRDFKRNPHYQDELDRYRPAIAKVLALRPSSGVAVHDAARARARRAITDRFYRGGNVVQIASVKPSELVDLVVDALAAAPTPTSAGEG</sequence>
<evidence type="ECO:0000313" key="1">
    <source>
        <dbReference type="EMBL" id="SFR86876.1"/>
    </source>
</evidence>
<accession>A0A1I6K6R1</accession>
<evidence type="ECO:0000313" key="2">
    <source>
        <dbReference type="Proteomes" id="UP000198824"/>
    </source>
</evidence>
<dbReference type="EMBL" id="FOZG01000001">
    <property type="protein sequence ID" value="SFR86876.1"/>
    <property type="molecule type" value="Genomic_DNA"/>
</dbReference>
<reference evidence="1 2" key="1">
    <citation type="submission" date="2016-10" db="EMBL/GenBank/DDBJ databases">
        <authorList>
            <person name="de Groot N.N."/>
        </authorList>
    </citation>
    <scope>NUCLEOTIDE SEQUENCE [LARGE SCALE GENOMIC DNA]</scope>
    <source>
        <strain evidence="1 2">S5-249</strain>
    </source>
</reference>
<dbReference type="Proteomes" id="UP000198824">
    <property type="component" value="Unassembled WGS sequence"/>
</dbReference>
<dbReference type="AlphaFoldDB" id="A0A1I6K6R1"/>